<accession>X1KV46</accession>
<evidence type="ECO:0000313" key="1">
    <source>
        <dbReference type="EMBL" id="GAH85868.1"/>
    </source>
</evidence>
<comment type="caution">
    <text evidence="1">The sequence shown here is derived from an EMBL/GenBank/DDBJ whole genome shotgun (WGS) entry which is preliminary data.</text>
</comment>
<gene>
    <name evidence="1" type="ORF">S03H2_68713</name>
</gene>
<dbReference type="EMBL" id="BARU01045226">
    <property type="protein sequence ID" value="GAH85868.1"/>
    <property type="molecule type" value="Genomic_DNA"/>
</dbReference>
<protein>
    <submittedName>
        <fullName evidence="1">Uncharacterized protein</fullName>
    </submittedName>
</protein>
<organism evidence="1">
    <name type="scientific">marine sediment metagenome</name>
    <dbReference type="NCBI Taxonomy" id="412755"/>
    <lineage>
        <taxon>unclassified sequences</taxon>
        <taxon>metagenomes</taxon>
        <taxon>ecological metagenomes</taxon>
    </lineage>
</organism>
<proteinExistence type="predicted"/>
<name>X1KV46_9ZZZZ</name>
<reference evidence="1" key="1">
    <citation type="journal article" date="2014" name="Front. Microbiol.">
        <title>High frequency of phylogenetically diverse reductive dehalogenase-homologous genes in deep subseafloor sedimentary metagenomes.</title>
        <authorList>
            <person name="Kawai M."/>
            <person name="Futagami T."/>
            <person name="Toyoda A."/>
            <person name="Takaki Y."/>
            <person name="Nishi S."/>
            <person name="Hori S."/>
            <person name="Arai W."/>
            <person name="Tsubouchi T."/>
            <person name="Morono Y."/>
            <person name="Uchiyama I."/>
            <person name="Ito T."/>
            <person name="Fujiyama A."/>
            <person name="Inagaki F."/>
            <person name="Takami H."/>
        </authorList>
    </citation>
    <scope>NUCLEOTIDE SEQUENCE</scope>
    <source>
        <strain evidence="1">Expedition CK06-06</strain>
    </source>
</reference>
<sequence length="55" mass="6214">MGAFHMNTSWFLKPATTLEATSHTHDTDEIIGFFGSNPQDPYDLGGEIEIWLEDE</sequence>
<dbReference type="AlphaFoldDB" id="X1KV46"/>
<feature type="non-terminal residue" evidence="1">
    <location>
        <position position="55"/>
    </location>
</feature>